<dbReference type="Gene3D" id="2.40.420.20">
    <property type="match status" value="1"/>
</dbReference>
<name>A0A5C5XBI2_9PLAN</name>
<dbReference type="EMBL" id="SJPG01000001">
    <property type="protein sequence ID" value="TWT60527.1"/>
    <property type="molecule type" value="Genomic_DNA"/>
</dbReference>
<feature type="coiled-coil region" evidence="1">
    <location>
        <begin position="169"/>
        <end position="224"/>
    </location>
</feature>
<proteinExistence type="predicted"/>
<protein>
    <submittedName>
        <fullName evidence="3">Putative efflux pump membrane fusion protein</fullName>
    </submittedName>
</protein>
<accession>A0A5C5XBI2</accession>
<dbReference type="AlphaFoldDB" id="A0A5C5XBI2"/>
<dbReference type="InterPro" id="IPR050739">
    <property type="entry name" value="MFP"/>
</dbReference>
<reference evidence="3 4" key="1">
    <citation type="submission" date="2019-02" db="EMBL/GenBank/DDBJ databases">
        <title>Deep-cultivation of Planctomycetes and their phenomic and genomic characterization uncovers novel biology.</title>
        <authorList>
            <person name="Wiegand S."/>
            <person name="Jogler M."/>
            <person name="Boedeker C."/>
            <person name="Pinto D."/>
            <person name="Vollmers J."/>
            <person name="Rivas-Marin E."/>
            <person name="Kohn T."/>
            <person name="Peeters S.H."/>
            <person name="Heuer A."/>
            <person name="Rast P."/>
            <person name="Oberbeckmann S."/>
            <person name="Bunk B."/>
            <person name="Jeske O."/>
            <person name="Meyerdierks A."/>
            <person name="Storesund J.E."/>
            <person name="Kallscheuer N."/>
            <person name="Luecker S."/>
            <person name="Lage O.M."/>
            <person name="Pohl T."/>
            <person name="Merkel B.J."/>
            <person name="Hornburger P."/>
            <person name="Mueller R.-W."/>
            <person name="Bruemmer F."/>
            <person name="Labrenz M."/>
            <person name="Spormann A.M."/>
            <person name="Op Den Camp H."/>
            <person name="Overmann J."/>
            <person name="Amann R."/>
            <person name="Jetten M.S.M."/>
            <person name="Mascher T."/>
            <person name="Medema M.H."/>
            <person name="Devos D.P."/>
            <person name="Kaster A.-K."/>
            <person name="Ovreas L."/>
            <person name="Rohde M."/>
            <person name="Galperin M.Y."/>
            <person name="Jogler C."/>
        </authorList>
    </citation>
    <scope>NUCLEOTIDE SEQUENCE [LARGE SCALE GENOMIC DNA]</scope>
    <source>
        <strain evidence="3 4">Pan54</strain>
    </source>
</reference>
<dbReference type="PANTHER" id="PTHR30386">
    <property type="entry name" value="MEMBRANE FUSION SUBUNIT OF EMRAB-TOLC MULTIDRUG EFFLUX PUMP"/>
    <property type="match status" value="1"/>
</dbReference>
<comment type="caution">
    <text evidence="3">The sequence shown here is derived from an EMBL/GenBank/DDBJ whole genome shotgun (WGS) entry which is preliminary data.</text>
</comment>
<organism evidence="3 4">
    <name type="scientific">Rubinisphaera italica</name>
    <dbReference type="NCBI Taxonomy" id="2527969"/>
    <lineage>
        <taxon>Bacteria</taxon>
        <taxon>Pseudomonadati</taxon>
        <taxon>Planctomycetota</taxon>
        <taxon>Planctomycetia</taxon>
        <taxon>Planctomycetales</taxon>
        <taxon>Planctomycetaceae</taxon>
        <taxon>Rubinisphaera</taxon>
    </lineage>
</organism>
<dbReference type="Gene3D" id="2.40.30.170">
    <property type="match status" value="1"/>
</dbReference>
<evidence type="ECO:0000256" key="1">
    <source>
        <dbReference type="SAM" id="Coils"/>
    </source>
</evidence>
<dbReference type="SUPFAM" id="SSF111369">
    <property type="entry name" value="HlyD-like secretion proteins"/>
    <property type="match status" value="2"/>
</dbReference>
<dbReference type="Gene3D" id="1.10.287.470">
    <property type="entry name" value="Helix hairpin bin"/>
    <property type="match status" value="1"/>
</dbReference>
<dbReference type="OrthoDB" id="231463at2"/>
<evidence type="ECO:0000313" key="4">
    <source>
        <dbReference type="Proteomes" id="UP000316095"/>
    </source>
</evidence>
<keyword evidence="4" id="KW-1185">Reference proteome</keyword>
<feature type="domain" description="Multidrug resistance protein MdtA-like alpha-helical hairpin" evidence="2">
    <location>
        <begin position="140"/>
        <end position="192"/>
    </location>
</feature>
<keyword evidence="1" id="KW-0175">Coiled coil</keyword>
<dbReference type="Gene3D" id="2.40.50.100">
    <property type="match status" value="1"/>
</dbReference>
<dbReference type="Pfam" id="PF25876">
    <property type="entry name" value="HH_MFP_RND"/>
    <property type="match status" value="1"/>
</dbReference>
<dbReference type="PROSITE" id="PS51257">
    <property type="entry name" value="PROKAR_LIPOPROTEIN"/>
    <property type="match status" value="1"/>
</dbReference>
<evidence type="ECO:0000259" key="2">
    <source>
        <dbReference type="Pfam" id="PF25876"/>
    </source>
</evidence>
<dbReference type="PANTHER" id="PTHR30386:SF18">
    <property type="entry name" value="INNER MEMBRANE PROTEIN YIAV-RELATED"/>
    <property type="match status" value="1"/>
</dbReference>
<sequence>MPAIFRFHRYATFVAIVFFSFAIGCDRKKQETKEKRPRPVVVQLLTKQPPPSSSSISASVASWKTEEIGFEVGGRVQYVLEPNTEVEGRVIDESGKLLIEGTPIGQIESERYQLAVALEKSDVVKAEQNLAVAEITLKESLPAQIAAAKATLSKIRTEYDRNLQLLAQNAVSQGEVDEVEANLKNAQAELLVLESNKKSQKAEIESLKNAILQSKQNLRDAERNLEDCKLFSSFKGQIADVSVVPGSVVSAGQPAITVQMMDPIKVEFEVSAEESRRLERIEILPVMVNMPDGTVQQREGYLYRIDPVADPLTRTYTVTLLVMNEKVNGLENEQDLATTSHIWRLDFKFLPGANENTLFAEEGAILQDDEGYYLWQVTNVTVGERPPLNGLLDVRKVRITPQSLKVPFLGNWVFQHVIVNDEEFAPKKNFIIGEIEVKQGTPETWNGDQVLLDSGGKWILRPGDLAKVNLSGAETIEGLYVPMDAIVRTDNNSYLFIVEEEGQQLIAKRIPIRIAESSGKKTTTSLLRIEPVDDVALEGRRYIVKGAHYMIDGEPVAPVSDSEEIQ</sequence>
<gene>
    <name evidence="3" type="ORF">Pan54_12410</name>
</gene>
<evidence type="ECO:0000313" key="3">
    <source>
        <dbReference type="EMBL" id="TWT60527.1"/>
    </source>
</evidence>
<dbReference type="RefSeq" id="WP_146502637.1">
    <property type="nucleotide sequence ID" value="NZ_SJPG01000001.1"/>
</dbReference>
<dbReference type="Proteomes" id="UP000316095">
    <property type="component" value="Unassembled WGS sequence"/>
</dbReference>
<dbReference type="InterPro" id="IPR058624">
    <property type="entry name" value="MdtA-like_HH"/>
</dbReference>